<organism evidence="2 3">
    <name type="scientific">Echinicola rosea</name>
    <dbReference type="NCBI Taxonomy" id="1807691"/>
    <lineage>
        <taxon>Bacteria</taxon>
        <taxon>Pseudomonadati</taxon>
        <taxon>Bacteroidota</taxon>
        <taxon>Cytophagia</taxon>
        <taxon>Cytophagales</taxon>
        <taxon>Cyclobacteriaceae</taxon>
        <taxon>Echinicola</taxon>
    </lineage>
</organism>
<proteinExistence type="predicted"/>
<dbReference type="InterPro" id="IPR050834">
    <property type="entry name" value="Glycosyltransf_2"/>
</dbReference>
<keyword evidence="3" id="KW-1185">Reference proteome</keyword>
<sequence>MESANKLVSIIIPTYNYGRFLPQTISNLKTQSYPHWEAIIVDDGSTDKTEEIINEACLEDKRFKYIKQENQGVSVARNTGIKAATGQFIQFLDADDLLSKDKLYLQVQHMLLNPNIDISYVSNQYFADNYPDKLFPDKELTGTEWVLKIDANGFEAIKSLVDRNIAVISSPLMRASALSLSSGFPTGVKHLEDWEFWLELALKNAHYQFFPNPKATTLIRVHSKSASYEINEMQLRDISFRKKITQYLKNATLSKLEYNDILKVNTKKRNNLIKELMYKIPLGNKDLLNKIKQITPRSTFYRFYIKYLNYQRKLFIKNIQKKLSLKASK</sequence>
<comment type="caution">
    <text evidence="2">The sequence shown here is derived from an EMBL/GenBank/DDBJ whole genome shotgun (WGS) entry which is preliminary data.</text>
</comment>
<dbReference type="InterPro" id="IPR001173">
    <property type="entry name" value="Glyco_trans_2-like"/>
</dbReference>
<accession>A0ABQ1V5Q8</accession>
<evidence type="ECO:0000313" key="3">
    <source>
        <dbReference type="Proteomes" id="UP000647339"/>
    </source>
</evidence>
<dbReference type="EMBL" id="BMIU01000014">
    <property type="protein sequence ID" value="GGF38015.1"/>
    <property type="molecule type" value="Genomic_DNA"/>
</dbReference>
<dbReference type="Pfam" id="PF00535">
    <property type="entry name" value="Glycos_transf_2"/>
    <property type="match status" value="1"/>
</dbReference>
<dbReference type="GO" id="GO:0016740">
    <property type="term" value="F:transferase activity"/>
    <property type="evidence" value="ECO:0007669"/>
    <property type="project" value="UniProtKB-KW"/>
</dbReference>
<dbReference type="Gene3D" id="3.90.550.10">
    <property type="entry name" value="Spore Coat Polysaccharide Biosynthesis Protein SpsA, Chain A"/>
    <property type="match status" value="1"/>
</dbReference>
<reference evidence="3" key="1">
    <citation type="journal article" date="2019" name="Int. J. Syst. Evol. Microbiol.">
        <title>The Global Catalogue of Microorganisms (GCM) 10K type strain sequencing project: providing services to taxonomists for standard genome sequencing and annotation.</title>
        <authorList>
            <consortium name="The Broad Institute Genomics Platform"/>
            <consortium name="The Broad Institute Genome Sequencing Center for Infectious Disease"/>
            <person name="Wu L."/>
            <person name="Ma J."/>
        </authorList>
    </citation>
    <scope>NUCLEOTIDE SEQUENCE [LARGE SCALE GENOMIC DNA]</scope>
    <source>
        <strain evidence="3">CGMCC 1.15407</strain>
    </source>
</reference>
<protein>
    <submittedName>
        <fullName evidence="2">Glycosyl transferase</fullName>
    </submittedName>
</protein>
<dbReference type="CDD" id="cd00761">
    <property type="entry name" value="Glyco_tranf_GTA_type"/>
    <property type="match status" value="1"/>
</dbReference>
<name>A0ABQ1V5Q8_9BACT</name>
<dbReference type="PANTHER" id="PTHR43685:SF2">
    <property type="entry name" value="GLYCOSYLTRANSFERASE 2-LIKE DOMAIN-CONTAINING PROTEIN"/>
    <property type="match status" value="1"/>
</dbReference>
<dbReference type="PANTHER" id="PTHR43685">
    <property type="entry name" value="GLYCOSYLTRANSFERASE"/>
    <property type="match status" value="1"/>
</dbReference>
<dbReference type="SUPFAM" id="SSF53448">
    <property type="entry name" value="Nucleotide-diphospho-sugar transferases"/>
    <property type="match status" value="1"/>
</dbReference>
<gene>
    <name evidence="2" type="ORF">GCM10011339_28210</name>
</gene>
<dbReference type="InterPro" id="IPR029044">
    <property type="entry name" value="Nucleotide-diphossugar_trans"/>
</dbReference>
<dbReference type="RefSeq" id="WP_137403040.1">
    <property type="nucleotide sequence ID" value="NZ_BMIU01000014.1"/>
</dbReference>
<feature type="domain" description="Glycosyltransferase 2-like" evidence="1">
    <location>
        <begin position="9"/>
        <end position="132"/>
    </location>
</feature>
<keyword evidence="2" id="KW-0808">Transferase</keyword>
<evidence type="ECO:0000313" key="2">
    <source>
        <dbReference type="EMBL" id="GGF38015.1"/>
    </source>
</evidence>
<evidence type="ECO:0000259" key="1">
    <source>
        <dbReference type="Pfam" id="PF00535"/>
    </source>
</evidence>
<dbReference type="Proteomes" id="UP000647339">
    <property type="component" value="Unassembled WGS sequence"/>
</dbReference>